<dbReference type="RefSeq" id="XP_020550827.1">
    <property type="nucleotide sequence ID" value="XM_020695168.1"/>
</dbReference>
<organism evidence="1 2">
    <name type="scientific">Sesamum indicum</name>
    <name type="common">Oriental sesame</name>
    <name type="synonym">Sesamum orientale</name>
    <dbReference type="NCBI Taxonomy" id="4182"/>
    <lineage>
        <taxon>Eukaryota</taxon>
        <taxon>Viridiplantae</taxon>
        <taxon>Streptophyta</taxon>
        <taxon>Embryophyta</taxon>
        <taxon>Tracheophyta</taxon>
        <taxon>Spermatophyta</taxon>
        <taxon>Magnoliopsida</taxon>
        <taxon>eudicotyledons</taxon>
        <taxon>Gunneridae</taxon>
        <taxon>Pentapetalae</taxon>
        <taxon>asterids</taxon>
        <taxon>lamiids</taxon>
        <taxon>Lamiales</taxon>
        <taxon>Pedaliaceae</taxon>
        <taxon>Sesamum</taxon>
    </lineage>
</organism>
<evidence type="ECO:0000313" key="1">
    <source>
        <dbReference type="Proteomes" id="UP000504604"/>
    </source>
</evidence>
<sequence length="156" mass="17150">MEPLSSCSATAVNSGILRFMGQKMEIKIICEPDGRWIVGGHGKNGDTVTCSKQEVEIDSVTQLEHKQETMFRCIDLRWIPCPQRLQLEKTSGGPAVKWPGDAKDLGKKGKTSNVTLPSCCSPKAKGEHCQRHVANDVVIVLQLKGRRRTLPTSHGD</sequence>
<reference evidence="2" key="1">
    <citation type="submission" date="2025-08" db="UniProtKB">
        <authorList>
            <consortium name="RefSeq"/>
        </authorList>
    </citation>
    <scope>IDENTIFICATION</scope>
</reference>
<dbReference type="AlphaFoldDB" id="A0A8M8UWI7"/>
<accession>A0A8M8UWI7</accession>
<evidence type="ECO:0000313" key="2">
    <source>
        <dbReference type="RefSeq" id="XP_020550827.1"/>
    </source>
</evidence>
<proteinExistence type="predicted"/>
<dbReference type="Proteomes" id="UP000504604">
    <property type="component" value="Linkage group LG6"/>
</dbReference>
<protein>
    <submittedName>
        <fullName evidence="2">Uncharacterized protein LOC105164929 isoform X1</fullName>
    </submittedName>
</protein>
<keyword evidence="1" id="KW-1185">Reference proteome</keyword>
<name>A0A8M8UWI7_SESIN</name>
<gene>
    <name evidence="2" type="primary">LOC105164929</name>
</gene>
<dbReference type="GeneID" id="105164929"/>